<protein>
    <submittedName>
        <fullName evidence="1">Uncharacterized protein</fullName>
    </submittedName>
</protein>
<dbReference type="HOGENOM" id="CLU_1110190_0_0_6"/>
<organism evidence="1 2">
    <name type="scientific">Hahella chejuensis (strain KCTC 2396)</name>
    <dbReference type="NCBI Taxonomy" id="349521"/>
    <lineage>
        <taxon>Bacteria</taxon>
        <taxon>Pseudomonadati</taxon>
        <taxon>Pseudomonadota</taxon>
        <taxon>Gammaproteobacteria</taxon>
        <taxon>Oceanospirillales</taxon>
        <taxon>Hahellaceae</taxon>
        <taxon>Hahella</taxon>
    </lineage>
</organism>
<dbReference type="OrthoDB" id="9873212at2"/>
<dbReference type="KEGG" id="hch:HCH_03739"/>
<dbReference type="eggNOG" id="ENOG5033NXV">
    <property type="taxonomic scope" value="Bacteria"/>
</dbReference>
<sequence>MNKRQLKRLLTGKGPAFSRLTAKECNIGDYRLRYQLPGNAIDIGIPKKPNPSHLNLNNDLFTTYDCDKEFNRTFVQMGFEWWAYRGLFLQGSFGQLGRMSLHVDVNRAEPHAPISEGDLNSLASYLKQEYWTYYETDGGINLRARQHYENNKVLMGDTPVSGFLVKLPESYTKQRINGADWLAYHINSEGMAGRHHTYYWAYPLNKDYYLTISFWMQLEIGNRLMRSERMRDDARRIMSMMELRKG</sequence>
<reference evidence="1 2" key="1">
    <citation type="journal article" date="2005" name="Nucleic Acids Res.">
        <title>Genomic blueprint of Hahella chejuensis, a marine microbe producing an algicidal agent.</title>
        <authorList>
            <person name="Jeong H."/>
            <person name="Yim J.H."/>
            <person name="Lee C."/>
            <person name="Choi S.-H."/>
            <person name="Park Y.K."/>
            <person name="Yoon S.H."/>
            <person name="Hur C.-G."/>
            <person name="Kang H.-Y."/>
            <person name="Kim D."/>
            <person name="Lee H.H."/>
            <person name="Park K.H."/>
            <person name="Park S.-H."/>
            <person name="Park H.-S."/>
            <person name="Lee H.K."/>
            <person name="Oh T.K."/>
            <person name="Kim J.F."/>
        </authorList>
    </citation>
    <scope>NUCLEOTIDE SEQUENCE [LARGE SCALE GENOMIC DNA]</scope>
    <source>
        <strain evidence="1 2">KCTC 2396</strain>
    </source>
</reference>
<accession>Q2SFV1</accession>
<dbReference type="STRING" id="349521.HCH_03739"/>
<dbReference type="RefSeq" id="WP_011397541.1">
    <property type="nucleotide sequence ID" value="NC_007645.1"/>
</dbReference>
<evidence type="ECO:0000313" key="2">
    <source>
        <dbReference type="Proteomes" id="UP000000238"/>
    </source>
</evidence>
<gene>
    <name evidence="1" type="ordered locus">HCH_03739</name>
</gene>
<dbReference type="EMBL" id="CP000155">
    <property type="protein sequence ID" value="ABC30473.1"/>
    <property type="molecule type" value="Genomic_DNA"/>
</dbReference>
<proteinExistence type="predicted"/>
<evidence type="ECO:0000313" key="1">
    <source>
        <dbReference type="EMBL" id="ABC30473.1"/>
    </source>
</evidence>
<keyword evidence="2" id="KW-1185">Reference proteome</keyword>
<name>Q2SFV1_HAHCH</name>
<dbReference type="AlphaFoldDB" id="Q2SFV1"/>
<dbReference type="Proteomes" id="UP000000238">
    <property type="component" value="Chromosome"/>
</dbReference>